<reference evidence="1" key="1">
    <citation type="submission" date="2020-05" db="EMBL/GenBank/DDBJ databases">
        <title>Large-scale comparative analyses of tick genomes elucidate their genetic diversity and vector capacities.</title>
        <authorList>
            <person name="Jia N."/>
            <person name="Wang J."/>
            <person name="Shi W."/>
            <person name="Du L."/>
            <person name="Sun Y."/>
            <person name="Zhan W."/>
            <person name="Jiang J."/>
            <person name="Wang Q."/>
            <person name="Zhang B."/>
            <person name="Ji P."/>
            <person name="Sakyi L.B."/>
            <person name="Cui X."/>
            <person name="Yuan T."/>
            <person name="Jiang B."/>
            <person name="Yang W."/>
            <person name="Lam T.T.-Y."/>
            <person name="Chang Q."/>
            <person name="Ding S."/>
            <person name="Wang X."/>
            <person name="Zhu J."/>
            <person name="Ruan X."/>
            <person name="Zhao L."/>
            <person name="Wei J."/>
            <person name="Que T."/>
            <person name="Du C."/>
            <person name="Cheng J."/>
            <person name="Dai P."/>
            <person name="Han X."/>
            <person name="Huang E."/>
            <person name="Gao Y."/>
            <person name="Liu J."/>
            <person name="Shao H."/>
            <person name="Ye R."/>
            <person name="Li L."/>
            <person name="Wei W."/>
            <person name="Wang X."/>
            <person name="Wang C."/>
            <person name="Yang T."/>
            <person name="Huo Q."/>
            <person name="Li W."/>
            <person name="Guo W."/>
            <person name="Chen H."/>
            <person name="Zhou L."/>
            <person name="Ni X."/>
            <person name="Tian J."/>
            <person name="Zhou Y."/>
            <person name="Sheng Y."/>
            <person name="Liu T."/>
            <person name="Pan Y."/>
            <person name="Xia L."/>
            <person name="Li J."/>
            <person name="Zhao F."/>
            <person name="Cao W."/>
        </authorList>
    </citation>
    <scope>NUCLEOTIDE SEQUENCE</scope>
    <source>
        <strain evidence="1">Hyas-2018</strain>
    </source>
</reference>
<evidence type="ECO:0000313" key="2">
    <source>
        <dbReference type="Proteomes" id="UP000821845"/>
    </source>
</evidence>
<accession>A0ACB7SCB3</accession>
<proteinExistence type="predicted"/>
<evidence type="ECO:0000313" key="1">
    <source>
        <dbReference type="EMBL" id="KAH6931559.1"/>
    </source>
</evidence>
<name>A0ACB7SCB3_HYAAI</name>
<protein>
    <submittedName>
        <fullName evidence="1">Uncharacterized protein</fullName>
    </submittedName>
</protein>
<dbReference type="EMBL" id="CM023485">
    <property type="protein sequence ID" value="KAH6931559.1"/>
    <property type="molecule type" value="Genomic_DNA"/>
</dbReference>
<comment type="caution">
    <text evidence="1">The sequence shown here is derived from an EMBL/GenBank/DDBJ whole genome shotgun (WGS) entry which is preliminary data.</text>
</comment>
<dbReference type="Proteomes" id="UP000821845">
    <property type="component" value="Chromosome 5"/>
</dbReference>
<organism evidence="1 2">
    <name type="scientific">Hyalomma asiaticum</name>
    <name type="common">Tick</name>
    <dbReference type="NCBI Taxonomy" id="266040"/>
    <lineage>
        <taxon>Eukaryota</taxon>
        <taxon>Metazoa</taxon>
        <taxon>Ecdysozoa</taxon>
        <taxon>Arthropoda</taxon>
        <taxon>Chelicerata</taxon>
        <taxon>Arachnida</taxon>
        <taxon>Acari</taxon>
        <taxon>Parasitiformes</taxon>
        <taxon>Ixodida</taxon>
        <taxon>Ixodoidea</taxon>
        <taxon>Ixodidae</taxon>
        <taxon>Hyalomminae</taxon>
        <taxon>Hyalomma</taxon>
    </lineage>
</organism>
<sequence>MSYTPTLKLSCRSFPILSAFRHAPLVYRGGCRFAPRSTASTPLPAVTCQDQRPARHSETLTPAPGSSTDDPGCDDGGRFGCQNDDHGDPGRL</sequence>
<gene>
    <name evidence="1" type="ORF">HPB50_025256</name>
</gene>
<keyword evidence="2" id="KW-1185">Reference proteome</keyword>